<keyword evidence="4" id="KW-0560">Oxidoreductase</keyword>
<dbReference type="Gene3D" id="4.10.1000.10">
    <property type="entry name" value="Zinc finger, CCCH-type"/>
    <property type="match status" value="1"/>
</dbReference>
<dbReference type="InterPro" id="IPR003034">
    <property type="entry name" value="SAP_dom"/>
</dbReference>
<dbReference type="PROSITE" id="PS50103">
    <property type="entry name" value="ZF_C3H1"/>
    <property type="match status" value="1"/>
</dbReference>
<comment type="caution">
    <text evidence="12">The sequence shown here is derived from an EMBL/GenBank/DDBJ whole genome shotgun (WGS) entry which is preliminary data.</text>
</comment>
<comment type="subcellular location">
    <subcellularLocation>
        <location evidence="2">Peroxisome</location>
    </subcellularLocation>
</comment>
<dbReference type="GO" id="GO:0003973">
    <property type="term" value="F:(S)-2-hydroxy-acid oxidase activity"/>
    <property type="evidence" value="ECO:0007669"/>
    <property type="project" value="UniProtKB-EC"/>
</dbReference>
<evidence type="ECO:0000256" key="4">
    <source>
        <dbReference type="ARBA" id="ARBA00023002"/>
    </source>
</evidence>
<comment type="cofactor">
    <cofactor evidence="1">
        <name>FMN</name>
        <dbReference type="ChEBI" id="CHEBI:58210"/>
    </cofactor>
</comment>
<gene>
    <name evidence="12" type="ORF">DVH24_000486</name>
</gene>
<evidence type="ECO:0000256" key="7">
    <source>
        <dbReference type="PROSITE-ProRule" id="PRU00723"/>
    </source>
</evidence>
<dbReference type="InterPro" id="IPR000262">
    <property type="entry name" value="FMN-dep_DH"/>
</dbReference>
<feature type="region of interest" description="Disordered" evidence="8">
    <location>
        <begin position="1"/>
        <end position="41"/>
    </location>
</feature>
<dbReference type="Pfam" id="PF01070">
    <property type="entry name" value="FMN_dh"/>
    <property type="match status" value="1"/>
</dbReference>
<proteinExistence type="inferred from homology"/>
<dbReference type="AlphaFoldDB" id="A0A498J2R9"/>
<name>A0A498J2R9_MALDO</name>
<keyword evidence="5" id="KW-0576">Peroxisome</keyword>
<dbReference type="PANTHER" id="PTHR10578:SF67">
    <property type="entry name" value="PEROXISOMAL (S)-2-HYDROXYACID OXIDASE GLO3"/>
    <property type="match status" value="1"/>
</dbReference>
<comment type="similarity">
    <text evidence="6">Belongs to the FMN-dependent alpha-hydroxy acid dehydrogenase family.</text>
</comment>
<reference evidence="12 13" key="1">
    <citation type="submission" date="2018-10" db="EMBL/GenBank/DDBJ databases">
        <title>A high-quality apple genome assembly.</title>
        <authorList>
            <person name="Hu J."/>
        </authorList>
    </citation>
    <scope>NUCLEOTIDE SEQUENCE [LARGE SCALE GENOMIC DNA]</scope>
    <source>
        <strain evidence="13">cv. HFTH1</strain>
        <tissue evidence="12">Young leaf</tissue>
    </source>
</reference>
<dbReference type="SUPFAM" id="SSF68906">
    <property type="entry name" value="SAP domain"/>
    <property type="match status" value="1"/>
</dbReference>
<dbReference type="InterPro" id="IPR037396">
    <property type="entry name" value="FMN_HAD"/>
</dbReference>
<dbReference type="InterPro" id="IPR008259">
    <property type="entry name" value="FMN_hydac_DH_AS"/>
</dbReference>
<dbReference type="Pfam" id="PF24766">
    <property type="entry name" value="DUF7699"/>
    <property type="match status" value="1"/>
</dbReference>
<dbReference type="CDD" id="cd02809">
    <property type="entry name" value="alpha_hydroxyacid_oxid_FMN"/>
    <property type="match status" value="1"/>
</dbReference>
<feature type="compositionally biased region" description="Basic and acidic residues" evidence="8">
    <location>
        <begin position="263"/>
        <end position="287"/>
    </location>
</feature>
<dbReference type="InterPro" id="IPR013785">
    <property type="entry name" value="Aldolase_TIM"/>
</dbReference>
<evidence type="ECO:0000259" key="10">
    <source>
        <dbReference type="PROSITE" id="PS50800"/>
    </source>
</evidence>
<dbReference type="PROSITE" id="PS00557">
    <property type="entry name" value="FMN_HYDROXY_ACID_DH_1"/>
    <property type="match status" value="1"/>
</dbReference>
<dbReference type="EC" id="1.1.3.15" evidence="3"/>
<evidence type="ECO:0000256" key="8">
    <source>
        <dbReference type="SAM" id="MobiDB-lite"/>
    </source>
</evidence>
<evidence type="ECO:0000256" key="6">
    <source>
        <dbReference type="ARBA" id="ARBA00024042"/>
    </source>
</evidence>
<evidence type="ECO:0000256" key="2">
    <source>
        <dbReference type="ARBA" id="ARBA00004275"/>
    </source>
</evidence>
<feature type="compositionally biased region" description="Polar residues" evidence="8">
    <location>
        <begin position="305"/>
        <end position="321"/>
    </location>
</feature>
<dbReference type="Proteomes" id="UP000290289">
    <property type="component" value="Chromosome 9"/>
</dbReference>
<evidence type="ECO:0000256" key="1">
    <source>
        <dbReference type="ARBA" id="ARBA00001917"/>
    </source>
</evidence>
<keyword evidence="7" id="KW-0479">Metal-binding</keyword>
<accession>A0A498J2R9</accession>
<dbReference type="GO" id="GO:0005777">
    <property type="term" value="C:peroxisome"/>
    <property type="evidence" value="ECO:0007669"/>
    <property type="project" value="UniProtKB-SubCell"/>
</dbReference>
<dbReference type="InterPro" id="IPR036361">
    <property type="entry name" value="SAP_dom_sf"/>
</dbReference>
<evidence type="ECO:0000313" key="12">
    <source>
        <dbReference type="EMBL" id="RXH88887.1"/>
    </source>
</evidence>
<feature type="domain" description="C3H1-type" evidence="9">
    <location>
        <begin position="476"/>
        <end position="503"/>
    </location>
</feature>
<keyword evidence="13" id="KW-1185">Reference proteome</keyword>
<sequence>MAAPEQSKNRRYEEKDEDLWEIGESESDPEYDSDESMKDPTYSILEETHAKFSNLSIKGKSKARIVKDNDVGSEAEVDGQEVVVPELDEKDRQSFENVQKIIEARQIEKLKVEQCKLYLRKNGLRLTGNKDTLILRIKEHLEILNGGGEKKYPASTFVLNCKGDACTGDVVMFEQHVYEMFDIASRSGKGPPCGTRIVAGRIVKESYGAAKQQHTFTIEVLWSKGEKPLPPLHPLLIKGRNLYRLKTLRQKWEDEGERQKVLMEKHSRGSLARSDREARVQEKEMRKVLKTNRVSRKGGPKKNESQLNSTSVLKSSHQPQQSVSFVNSANLHQPVGISVGSGNMKAGAQQLGLFSHSSKPATQPHQSESTAYSQKPATGPPAISSGFFVDSRKVTFQPQLRRNTTMQDRYFNQASQNLDTSRNPNNIQRVYNRTGEALVNIYDNKSNAHTVQGISFQGHQRQPLASVNHFLPTSPRGQKLMCRHYAQGRCYYGERRKFSHENEVREERWSQQQSYYGERCKFSHENEVREERWSQLQSYYGERCKFSHENEVREERWSPQQSYYGERCKFSHENEERWSPQQSYYGERCKFSHENEVREERWSQQQSYYGERCKFSHENEVREERWSPQQSYYGERCKFSHENEERWSPQQSYYGERCKFSHENEVREERWSQQQSYYGERCKFSHENEVREERWPPQQRNFELSWRQRQIFHENEVREERWSPQQSYYGERCKFSHENEVREERWPPQQRNFELSWRQRQIFHENEVREERWSPQQSYYGKRCKFSHENEVREERWPPQQRNFELSWRQRQIFHENEVREERWSQQQSYYGERCKFSHENELFSLFLVILTVKSPVEAFSCAPSFRYRLRPRILVDVSRIDMSTTVLGYKISAPIMLAPTSMHQLAHPEGEVATARAAAACNTIMVFKRRDISAQIVRRAEENGYKAIVLTVDAPRPGRREADIKNKMVAPQLRNFEGLISTKVDTDKGSNLEAFAKGAYDASLCWEDIGWLKSITNLPILIKGVLTHEDARKAVEVGVAGIVVSNHGARQLDYTPSTISILEEVVHAVGGKVPILFDGGVRRGTDVFKALALGAQAVLVGRPVVYGLAADGERGVRRVIEMLKNEFELTMALSGCPSIRDITRSHVKTESDKLHSML</sequence>
<feature type="compositionally biased region" description="Acidic residues" evidence="8">
    <location>
        <begin position="15"/>
        <end position="34"/>
    </location>
</feature>
<dbReference type="InterPro" id="IPR012133">
    <property type="entry name" value="Alpha-hydoxy_acid_DH_FMN"/>
</dbReference>
<dbReference type="InterPro" id="IPR056116">
    <property type="entry name" value="DUF7699"/>
</dbReference>
<dbReference type="STRING" id="3750.A0A498J2R9"/>
<dbReference type="SUPFAM" id="SSF51395">
    <property type="entry name" value="FMN-linked oxidoreductases"/>
    <property type="match status" value="1"/>
</dbReference>
<organism evidence="12 13">
    <name type="scientific">Malus domestica</name>
    <name type="common">Apple</name>
    <name type="synonym">Pyrus malus</name>
    <dbReference type="NCBI Taxonomy" id="3750"/>
    <lineage>
        <taxon>Eukaryota</taxon>
        <taxon>Viridiplantae</taxon>
        <taxon>Streptophyta</taxon>
        <taxon>Embryophyta</taxon>
        <taxon>Tracheophyta</taxon>
        <taxon>Spermatophyta</taxon>
        <taxon>Magnoliopsida</taxon>
        <taxon>eudicotyledons</taxon>
        <taxon>Gunneridae</taxon>
        <taxon>Pentapetalae</taxon>
        <taxon>rosids</taxon>
        <taxon>fabids</taxon>
        <taxon>Rosales</taxon>
        <taxon>Rosaceae</taxon>
        <taxon>Amygdaloideae</taxon>
        <taxon>Maleae</taxon>
        <taxon>Malus</taxon>
    </lineage>
</organism>
<protein>
    <recommendedName>
        <fullName evidence="3">(S)-2-hydroxy-acid oxidase</fullName>
        <ecNumber evidence="3">1.1.3.15</ecNumber>
    </recommendedName>
</protein>
<dbReference type="Gene3D" id="3.20.20.70">
    <property type="entry name" value="Aldolase class I"/>
    <property type="match status" value="1"/>
</dbReference>
<evidence type="ECO:0000259" key="11">
    <source>
        <dbReference type="PROSITE" id="PS51349"/>
    </source>
</evidence>
<feature type="compositionally biased region" description="Basic residues" evidence="8">
    <location>
        <begin position="288"/>
        <end position="300"/>
    </location>
</feature>
<keyword evidence="7" id="KW-0863">Zinc-finger</keyword>
<feature type="region of interest" description="Disordered" evidence="8">
    <location>
        <begin position="263"/>
        <end position="321"/>
    </location>
</feature>
<evidence type="ECO:0000256" key="3">
    <source>
        <dbReference type="ARBA" id="ARBA00013087"/>
    </source>
</evidence>
<feature type="compositionally biased region" description="Polar residues" evidence="8">
    <location>
        <begin position="356"/>
        <end position="376"/>
    </location>
</feature>
<dbReference type="PANTHER" id="PTHR10578">
    <property type="entry name" value="S -2-HYDROXY-ACID OXIDASE-RELATED"/>
    <property type="match status" value="1"/>
</dbReference>
<dbReference type="GO" id="GO:0010181">
    <property type="term" value="F:FMN binding"/>
    <property type="evidence" value="ECO:0007669"/>
    <property type="project" value="InterPro"/>
</dbReference>
<feature type="zinc finger region" description="C3H1-type" evidence="7">
    <location>
        <begin position="476"/>
        <end position="503"/>
    </location>
</feature>
<dbReference type="GO" id="GO:0008270">
    <property type="term" value="F:zinc ion binding"/>
    <property type="evidence" value="ECO:0007669"/>
    <property type="project" value="UniProtKB-KW"/>
</dbReference>
<dbReference type="PROSITE" id="PS51349">
    <property type="entry name" value="FMN_HYDROXY_ACID_DH_2"/>
    <property type="match status" value="1"/>
</dbReference>
<dbReference type="PROSITE" id="PS50800">
    <property type="entry name" value="SAP"/>
    <property type="match status" value="1"/>
</dbReference>
<dbReference type="Pfam" id="PF02037">
    <property type="entry name" value="SAP"/>
    <property type="match status" value="1"/>
</dbReference>
<keyword evidence="7" id="KW-0862">Zinc</keyword>
<dbReference type="SMART" id="SM00513">
    <property type="entry name" value="SAP"/>
    <property type="match status" value="1"/>
</dbReference>
<evidence type="ECO:0000313" key="13">
    <source>
        <dbReference type="Proteomes" id="UP000290289"/>
    </source>
</evidence>
<dbReference type="InterPro" id="IPR000571">
    <property type="entry name" value="Znf_CCCH"/>
</dbReference>
<feature type="domain" description="FMN hydroxy acid dehydrogenase" evidence="11">
    <location>
        <begin position="867"/>
        <end position="1153"/>
    </location>
</feature>
<feature type="region of interest" description="Disordered" evidence="8">
    <location>
        <begin position="356"/>
        <end position="386"/>
    </location>
</feature>
<evidence type="ECO:0000256" key="5">
    <source>
        <dbReference type="ARBA" id="ARBA00023140"/>
    </source>
</evidence>
<feature type="domain" description="SAP" evidence="10">
    <location>
        <begin position="107"/>
        <end position="141"/>
    </location>
</feature>
<evidence type="ECO:0000259" key="9">
    <source>
        <dbReference type="PROSITE" id="PS50103"/>
    </source>
</evidence>
<dbReference type="EMBL" id="RDQH01000335">
    <property type="protein sequence ID" value="RXH88887.1"/>
    <property type="molecule type" value="Genomic_DNA"/>
</dbReference>